<evidence type="ECO:0000313" key="9">
    <source>
        <dbReference type="EMBL" id="BAW24052.1"/>
    </source>
</evidence>
<comment type="subcellular location">
    <subcellularLocation>
        <location evidence="1">Membrane</location>
        <topology evidence="1">Multi-pass membrane protein</topology>
    </subcellularLocation>
</comment>
<evidence type="ECO:0000256" key="5">
    <source>
        <dbReference type="ARBA" id="ARBA00022989"/>
    </source>
</evidence>
<keyword evidence="5 7" id="KW-1133">Transmembrane helix</keyword>
<feature type="transmembrane region" description="Helical" evidence="7">
    <location>
        <begin position="28"/>
        <end position="46"/>
    </location>
</feature>
<dbReference type="AlphaFoldDB" id="A0A1L7NF75"/>
<evidence type="ECO:0000256" key="3">
    <source>
        <dbReference type="ARBA" id="ARBA00022692"/>
    </source>
</evidence>
<keyword evidence="2" id="KW-0813">Transport</keyword>
<feature type="transmembrane region" description="Helical" evidence="7">
    <location>
        <begin position="328"/>
        <end position="346"/>
    </location>
</feature>
<keyword evidence="3 7" id="KW-0812">Transmembrane</keyword>
<evidence type="ECO:0000256" key="4">
    <source>
        <dbReference type="ARBA" id="ARBA00022797"/>
    </source>
</evidence>
<accession>A0A1L7NF75</accession>
<dbReference type="GO" id="GO:0016020">
    <property type="term" value="C:membrane"/>
    <property type="evidence" value="ECO:0007669"/>
    <property type="project" value="UniProtKB-SubCell"/>
</dbReference>
<feature type="domain" description="Major facilitator superfamily (MFS) profile" evidence="8">
    <location>
        <begin position="32"/>
        <end position="442"/>
    </location>
</feature>
<dbReference type="InterPro" id="IPR020846">
    <property type="entry name" value="MFS_dom"/>
</dbReference>
<dbReference type="NCBIfam" id="TIGR00893">
    <property type="entry name" value="2A0114"/>
    <property type="match status" value="1"/>
</dbReference>
<dbReference type="EMBL" id="AP015029">
    <property type="protein sequence ID" value="BAW24052.1"/>
    <property type="molecule type" value="Genomic_DNA"/>
</dbReference>
<dbReference type="Gene3D" id="1.20.1250.20">
    <property type="entry name" value="MFS general substrate transporter like domains"/>
    <property type="match status" value="2"/>
</dbReference>
<sequence>MTRTLTTDAVPPSILQSSEFIEKTYRKVTLRLMTFIFVAWVLNYLDRVNISFAQVYLKHDLAMSDAAYGLGVSLFFIGYIALEIPSTLYLQKIGARLTITRIMVLWGLISASMAFMTTPTHFYIARALLGAAEAGFWPGIILYLTYWYPGARRARITSRFLLAIAAAGIIGGPLSGWILTHFINVMGMKSWQWMFILEGLPAAAMGVMAYFYLVDKPEQAKWLDDDEKALILDALSADRAGKKPVTDKRHAVLAALKDPRVYVLAAGWATVPLCGTILNYWTPTIIRQAGIQDVLEVGLLSTLPYIVGAIGMILIARSSDVSLERRKHFFFSVVFGAVGAFLLPHVLDSATISITCLAMISVSYFGAAAIIWSIPPAYLNDESAAGGISAISSLGQIGAFCAPIGLGWINTVTGSLAAGLMTIGVLVLAGGLAVLIAVPANTLSEKPLTDK</sequence>
<keyword evidence="4" id="KW-0058">Aromatic hydrocarbons catabolism</keyword>
<organism evidence="9 10">
    <name type="scientific">Pseudomonas putida</name>
    <name type="common">Arthrobacter siderocapsulatus</name>
    <dbReference type="NCBI Taxonomy" id="303"/>
    <lineage>
        <taxon>Bacteria</taxon>
        <taxon>Pseudomonadati</taxon>
        <taxon>Pseudomonadota</taxon>
        <taxon>Gammaproteobacteria</taxon>
        <taxon>Pseudomonadales</taxon>
        <taxon>Pseudomonadaceae</taxon>
        <taxon>Pseudomonas</taxon>
    </lineage>
</organism>
<evidence type="ECO:0000256" key="2">
    <source>
        <dbReference type="ARBA" id="ARBA00022448"/>
    </source>
</evidence>
<evidence type="ECO:0000256" key="6">
    <source>
        <dbReference type="ARBA" id="ARBA00023136"/>
    </source>
</evidence>
<name>A0A1L7NF75_PSEPU</name>
<gene>
    <name evidence="9" type="ORF">KF715C_ch34790</name>
</gene>
<evidence type="ECO:0000256" key="7">
    <source>
        <dbReference type="SAM" id="Phobius"/>
    </source>
</evidence>
<evidence type="ECO:0000256" key="1">
    <source>
        <dbReference type="ARBA" id="ARBA00004141"/>
    </source>
</evidence>
<feature type="transmembrane region" description="Helical" evidence="7">
    <location>
        <begin position="294"/>
        <end position="316"/>
    </location>
</feature>
<dbReference type="PANTHER" id="PTHR43791">
    <property type="entry name" value="PERMEASE-RELATED"/>
    <property type="match status" value="1"/>
</dbReference>
<feature type="transmembrane region" description="Helical" evidence="7">
    <location>
        <begin position="191"/>
        <end position="213"/>
    </location>
</feature>
<evidence type="ECO:0000313" key="10">
    <source>
        <dbReference type="Proteomes" id="UP000218731"/>
    </source>
</evidence>
<dbReference type="InterPro" id="IPR036259">
    <property type="entry name" value="MFS_trans_sf"/>
</dbReference>
<dbReference type="Pfam" id="PF07690">
    <property type="entry name" value="MFS_1"/>
    <property type="match status" value="1"/>
</dbReference>
<feature type="transmembrane region" description="Helical" evidence="7">
    <location>
        <begin position="128"/>
        <end position="148"/>
    </location>
</feature>
<protein>
    <submittedName>
        <fullName evidence="9">D-galactonate transporter</fullName>
    </submittedName>
</protein>
<dbReference type="PROSITE" id="PS50850">
    <property type="entry name" value="MFS"/>
    <property type="match status" value="1"/>
</dbReference>
<feature type="transmembrane region" description="Helical" evidence="7">
    <location>
        <begin position="102"/>
        <end position="122"/>
    </location>
</feature>
<feature type="transmembrane region" description="Helical" evidence="7">
    <location>
        <begin position="384"/>
        <end position="409"/>
    </location>
</feature>
<keyword evidence="6 7" id="KW-0472">Membrane</keyword>
<dbReference type="GO" id="GO:0022857">
    <property type="term" value="F:transmembrane transporter activity"/>
    <property type="evidence" value="ECO:0007669"/>
    <property type="project" value="InterPro"/>
</dbReference>
<dbReference type="InterPro" id="IPR011701">
    <property type="entry name" value="MFS"/>
</dbReference>
<feature type="transmembrane region" description="Helical" evidence="7">
    <location>
        <begin position="415"/>
        <end position="438"/>
    </location>
</feature>
<feature type="transmembrane region" description="Helical" evidence="7">
    <location>
        <begin position="352"/>
        <end position="372"/>
    </location>
</feature>
<dbReference type="FunFam" id="1.20.1250.20:FF:000018">
    <property type="entry name" value="MFS transporter permease"/>
    <property type="match status" value="1"/>
</dbReference>
<feature type="transmembrane region" description="Helical" evidence="7">
    <location>
        <begin position="261"/>
        <end position="282"/>
    </location>
</feature>
<feature type="transmembrane region" description="Helical" evidence="7">
    <location>
        <begin position="66"/>
        <end position="90"/>
    </location>
</feature>
<dbReference type="CDD" id="cd17319">
    <property type="entry name" value="MFS_ExuT_GudP_like"/>
    <property type="match status" value="1"/>
</dbReference>
<proteinExistence type="predicted"/>
<dbReference type="SUPFAM" id="SSF103473">
    <property type="entry name" value="MFS general substrate transporter"/>
    <property type="match status" value="1"/>
</dbReference>
<evidence type="ECO:0000259" key="8">
    <source>
        <dbReference type="PROSITE" id="PS50850"/>
    </source>
</evidence>
<dbReference type="PANTHER" id="PTHR43791:SF36">
    <property type="entry name" value="TRANSPORTER, PUTATIVE (AFU_ORTHOLOGUE AFUA_6G08340)-RELATED"/>
    <property type="match status" value="1"/>
</dbReference>
<feature type="transmembrane region" description="Helical" evidence="7">
    <location>
        <begin position="160"/>
        <end position="179"/>
    </location>
</feature>
<dbReference type="RefSeq" id="WP_096426351.1">
    <property type="nucleotide sequence ID" value="NZ_AP015029.1"/>
</dbReference>
<dbReference type="Proteomes" id="UP000218731">
    <property type="component" value="Chromosome 1"/>
</dbReference>
<reference evidence="9 10" key="1">
    <citation type="submission" date="2015-11" db="EMBL/GenBank/DDBJ databases">
        <title>Complete genome sequencing of a biphenyl-degrading bacterium, Pseudomonas putida KF715 (=NBRC110667).</title>
        <authorList>
            <person name="Suenaga H."/>
            <person name="Fujihara N."/>
            <person name="Watanabe T."/>
            <person name="Hirose J."/>
            <person name="Kimura N."/>
            <person name="Yamazoe A."/>
            <person name="Hosoyama A."/>
            <person name="Shimodaira J."/>
            <person name="Furukawa K."/>
        </authorList>
    </citation>
    <scope>NUCLEOTIDE SEQUENCE [LARGE SCALE GENOMIC DNA]</scope>
    <source>
        <strain evidence="9 10">KF715</strain>
    </source>
</reference>